<dbReference type="InterPro" id="IPR046804">
    <property type="entry name" value="DNA-PKcs_N"/>
</dbReference>
<reference evidence="3 4" key="1">
    <citation type="journal article" date="2023" name="bioRxiv">
        <title>Conserved and derived expression patterns and positive selection on dental genes reveal complex evolutionary context of ever-growing rodent molars.</title>
        <authorList>
            <person name="Calamari Z.T."/>
            <person name="Song A."/>
            <person name="Cohen E."/>
            <person name="Akter M."/>
            <person name="Roy R.D."/>
            <person name="Hallikas O."/>
            <person name="Christensen M.M."/>
            <person name="Li P."/>
            <person name="Marangoni P."/>
            <person name="Jernvall J."/>
            <person name="Klein O.D."/>
        </authorList>
    </citation>
    <scope>NUCLEOTIDE SEQUENCE [LARGE SCALE GENOMIC DNA]</scope>
    <source>
        <strain evidence="3">V071</strain>
    </source>
</reference>
<dbReference type="AlphaFoldDB" id="A0AAW0HZF7"/>
<evidence type="ECO:0000313" key="3">
    <source>
        <dbReference type="EMBL" id="KAK7807494.1"/>
    </source>
</evidence>
<keyword evidence="4" id="KW-1185">Reference proteome</keyword>
<name>A0AAW0HZF7_MYOGA</name>
<sequence>MKRYAVPLAGLRLLTLHASQFTTCLLDNYITLFEVLSKWCSHTNVELKKAAHSALESFLKQVLQIQLWLKASPKELNSNLVPTYLKIVDNVIR</sequence>
<dbReference type="EMBL" id="JBBHLL010000271">
    <property type="protein sequence ID" value="KAK7807494.1"/>
    <property type="molecule type" value="Genomic_DNA"/>
</dbReference>
<gene>
    <name evidence="3" type="ORF">U0070_006782</name>
</gene>
<dbReference type="Proteomes" id="UP001488838">
    <property type="component" value="Unassembled WGS sequence"/>
</dbReference>
<dbReference type="Pfam" id="PF20500">
    <property type="entry name" value="DNA-PKcs_N"/>
    <property type="match status" value="1"/>
</dbReference>
<comment type="caution">
    <text evidence="3">The sequence shown here is derived from an EMBL/GenBank/DDBJ whole genome shotgun (WGS) entry which is preliminary data.</text>
</comment>
<keyword evidence="1" id="KW-0732">Signal</keyword>
<feature type="signal peptide" evidence="1">
    <location>
        <begin position="1"/>
        <end position="18"/>
    </location>
</feature>
<evidence type="ECO:0000313" key="4">
    <source>
        <dbReference type="Proteomes" id="UP001488838"/>
    </source>
</evidence>
<evidence type="ECO:0000256" key="1">
    <source>
        <dbReference type="SAM" id="SignalP"/>
    </source>
</evidence>
<feature type="domain" description="DNA-PKcs N-terminal" evidence="2">
    <location>
        <begin position="1"/>
        <end position="64"/>
    </location>
</feature>
<organism evidence="3 4">
    <name type="scientific">Myodes glareolus</name>
    <name type="common">Bank vole</name>
    <name type="synonym">Clethrionomys glareolus</name>
    <dbReference type="NCBI Taxonomy" id="447135"/>
    <lineage>
        <taxon>Eukaryota</taxon>
        <taxon>Metazoa</taxon>
        <taxon>Chordata</taxon>
        <taxon>Craniata</taxon>
        <taxon>Vertebrata</taxon>
        <taxon>Euteleostomi</taxon>
        <taxon>Mammalia</taxon>
        <taxon>Eutheria</taxon>
        <taxon>Euarchontoglires</taxon>
        <taxon>Glires</taxon>
        <taxon>Rodentia</taxon>
        <taxon>Myomorpha</taxon>
        <taxon>Muroidea</taxon>
        <taxon>Cricetidae</taxon>
        <taxon>Arvicolinae</taxon>
        <taxon>Myodes</taxon>
    </lineage>
</organism>
<accession>A0AAW0HZF7</accession>
<proteinExistence type="predicted"/>
<protein>
    <recommendedName>
        <fullName evidence="2">DNA-PKcs N-terminal domain-containing protein</fullName>
    </recommendedName>
</protein>
<feature type="chain" id="PRO_5043732223" description="DNA-PKcs N-terminal domain-containing protein" evidence="1">
    <location>
        <begin position="19"/>
        <end position="93"/>
    </location>
</feature>
<evidence type="ECO:0000259" key="2">
    <source>
        <dbReference type="Pfam" id="PF20500"/>
    </source>
</evidence>